<accession>A0ABV3P8D2</accession>
<proteinExistence type="predicted"/>
<protein>
    <submittedName>
        <fullName evidence="2">DUF1737 domain-containing protein</fullName>
    </submittedName>
</protein>
<dbReference type="InterPro" id="IPR013619">
    <property type="entry name" value="DUF1737"/>
</dbReference>
<reference evidence="2 3" key="1">
    <citation type="submission" date="2024-07" db="EMBL/GenBank/DDBJ databases">
        <authorList>
            <person name="Thanompreechachai J."/>
            <person name="Duangmal K."/>
        </authorList>
    </citation>
    <scope>NUCLEOTIDE SEQUENCE [LARGE SCALE GENOMIC DNA]</scope>
    <source>
        <strain evidence="2 3">KCTC 19886</strain>
    </source>
</reference>
<dbReference type="Proteomes" id="UP001555826">
    <property type="component" value="Unassembled WGS sequence"/>
</dbReference>
<gene>
    <name evidence="2" type="ORF">AB1207_14070</name>
</gene>
<sequence>MSEEKLSYRLLTGPDDRSFCEKVSAALADGYVLFGSPSVTTTEGRTVAAQAVVLPHVLAQVRPEG</sequence>
<evidence type="ECO:0000313" key="3">
    <source>
        <dbReference type="Proteomes" id="UP001555826"/>
    </source>
</evidence>
<name>A0ABV3P8D2_9ACTN</name>
<keyword evidence="3" id="KW-1185">Reference proteome</keyword>
<evidence type="ECO:0000259" key="1">
    <source>
        <dbReference type="Pfam" id="PF08410"/>
    </source>
</evidence>
<evidence type="ECO:0000313" key="2">
    <source>
        <dbReference type="EMBL" id="MEW9265880.1"/>
    </source>
</evidence>
<feature type="domain" description="DUF1737" evidence="1">
    <location>
        <begin position="7"/>
        <end position="53"/>
    </location>
</feature>
<dbReference type="EMBL" id="JBFNQN010000009">
    <property type="protein sequence ID" value="MEW9265880.1"/>
    <property type="molecule type" value="Genomic_DNA"/>
</dbReference>
<dbReference type="RefSeq" id="WP_367639010.1">
    <property type="nucleotide sequence ID" value="NZ_JBFNQN010000009.1"/>
</dbReference>
<organism evidence="2 3">
    <name type="scientific">Kineococcus endophyticus</name>
    <dbReference type="NCBI Taxonomy" id="1181883"/>
    <lineage>
        <taxon>Bacteria</taxon>
        <taxon>Bacillati</taxon>
        <taxon>Actinomycetota</taxon>
        <taxon>Actinomycetes</taxon>
        <taxon>Kineosporiales</taxon>
        <taxon>Kineosporiaceae</taxon>
        <taxon>Kineococcus</taxon>
    </lineage>
</organism>
<dbReference type="Pfam" id="PF08410">
    <property type="entry name" value="DUF1737"/>
    <property type="match status" value="1"/>
</dbReference>
<comment type="caution">
    <text evidence="2">The sequence shown here is derived from an EMBL/GenBank/DDBJ whole genome shotgun (WGS) entry which is preliminary data.</text>
</comment>